<name>A0A8T4GID0_9EURY</name>
<proteinExistence type="predicted"/>
<sequence length="32" mass="3752">MMNWESEQDMAEDVRENQELYAALADSSDEDE</sequence>
<feature type="region of interest" description="Disordered" evidence="1">
    <location>
        <begin position="1"/>
        <end position="32"/>
    </location>
</feature>
<organism evidence="2 3">
    <name type="scientific">Halarchaeum rubridurum</name>
    <dbReference type="NCBI Taxonomy" id="489911"/>
    <lineage>
        <taxon>Archaea</taxon>
        <taxon>Methanobacteriati</taxon>
        <taxon>Methanobacteriota</taxon>
        <taxon>Stenosarchaea group</taxon>
        <taxon>Halobacteria</taxon>
        <taxon>Halobacteriales</taxon>
        <taxon>Halobacteriaceae</taxon>
    </lineage>
</organism>
<gene>
    <name evidence="2" type="ORF">J2752_000171</name>
</gene>
<dbReference type="Proteomes" id="UP000765891">
    <property type="component" value="Unassembled WGS sequence"/>
</dbReference>
<comment type="caution">
    <text evidence="2">The sequence shown here is derived from an EMBL/GenBank/DDBJ whole genome shotgun (WGS) entry which is preliminary data.</text>
</comment>
<accession>A0A8T4GID0</accession>
<protein>
    <submittedName>
        <fullName evidence="2">Uncharacterized protein</fullName>
    </submittedName>
</protein>
<evidence type="ECO:0000256" key="1">
    <source>
        <dbReference type="SAM" id="MobiDB-lite"/>
    </source>
</evidence>
<evidence type="ECO:0000313" key="3">
    <source>
        <dbReference type="Proteomes" id="UP000765891"/>
    </source>
</evidence>
<feature type="compositionally biased region" description="Acidic residues" evidence="1">
    <location>
        <begin position="1"/>
        <end position="11"/>
    </location>
</feature>
<dbReference type="AlphaFoldDB" id="A0A8T4GID0"/>
<dbReference type="EMBL" id="JAGGKO010000001">
    <property type="protein sequence ID" value="MBP1953290.1"/>
    <property type="molecule type" value="Genomic_DNA"/>
</dbReference>
<reference evidence="2" key="1">
    <citation type="submission" date="2021-03" db="EMBL/GenBank/DDBJ databases">
        <title>Genomic Encyclopedia of Type Strains, Phase IV (KMG-IV): sequencing the most valuable type-strain genomes for metagenomic binning, comparative biology and taxonomic classification.</title>
        <authorList>
            <person name="Goeker M."/>
        </authorList>
    </citation>
    <scope>NUCLEOTIDE SEQUENCE</scope>
    <source>
        <strain evidence="2">DSM 22443</strain>
    </source>
</reference>
<evidence type="ECO:0000313" key="2">
    <source>
        <dbReference type="EMBL" id="MBP1953290.1"/>
    </source>
</evidence>